<reference evidence="3" key="1">
    <citation type="submission" date="2016-03" db="EMBL/GenBank/DDBJ databases">
        <authorList>
            <person name="Guldener U."/>
        </authorList>
    </citation>
    <scope>NUCLEOTIDE SEQUENCE [LARGE SCALE GENOMIC DNA]</scope>
    <source>
        <strain evidence="3">04CH-RAC-A.6.1</strain>
    </source>
</reference>
<evidence type="ECO:0000256" key="1">
    <source>
        <dbReference type="SAM" id="Phobius"/>
    </source>
</evidence>
<protein>
    <submittedName>
        <fullName evidence="2">Uncharacterized protein</fullName>
    </submittedName>
</protein>
<keyword evidence="3" id="KW-1185">Reference proteome</keyword>
<organism evidence="2 3">
    <name type="scientific">Rhynchosporium agropyri</name>
    <dbReference type="NCBI Taxonomy" id="914238"/>
    <lineage>
        <taxon>Eukaryota</taxon>
        <taxon>Fungi</taxon>
        <taxon>Dikarya</taxon>
        <taxon>Ascomycota</taxon>
        <taxon>Pezizomycotina</taxon>
        <taxon>Leotiomycetes</taxon>
        <taxon>Helotiales</taxon>
        <taxon>Ploettnerulaceae</taxon>
        <taxon>Rhynchosporium</taxon>
    </lineage>
</organism>
<keyword evidence="1" id="KW-1133">Transmembrane helix</keyword>
<dbReference type="EMBL" id="FJUX01000017">
    <property type="protein sequence ID" value="CZS94029.1"/>
    <property type="molecule type" value="Genomic_DNA"/>
</dbReference>
<keyword evidence="1" id="KW-0472">Membrane</keyword>
<dbReference type="AlphaFoldDB" id="A0A1E1K7H2"/>
<feature type="transmembrane region" description="Helical" evidence="1">
    <location>
        <begin position="6"/>
        <end position="24"/>
    </location>
</feature>
<evidence type="ECO:0000313" key="3">
    <source>
        <dbReference type="Proteomes" id="UP000178912"/>
    </source>
</evidence>
<proteinExistence type="predicted"/>
<accession>A0A1E1K7H2</accession>
<name>A0A1E1K7H2_9HELO</name>
<dbReference type="Proteomes" id="UP000178912">
    <property type="component" value="Unassembled WGS sequence"/>
</dbReference>
<keyword evidence="1" id="KW-0812">Transmembrane</keyword>
<gene>
    <name evidence="2" type="ORF">RAG0_04065</name>
</gene>
<sequence length="64" mass="7535">MSGFNSFLMFITINFVGVFWFGFAKREEFDFGYPENVNWVGRQHAFNEITIEITIENRSLGKAY</sequence>
<evidence type="ECO:0000313" key="2">
    <source>
        <dbReference type="EMBL" id="CZS94029.1"/>
    </source>
</evidence>